<dbReference type="HOGENOM" id="CLU_3235822_0_0_9"/>
<organism evidence="1 2">
    <name type="scientific">Melissococcus plutonius (strain ATCC 35311 / DSM 29964 / CIP 104052 / LMG 20360 / NCIMB 702443)</name>
    <dbReference type="NCBI Taxonomy" id="940190"/>
    <lineage>
        <taxon>Bacteria</taxon>
        <taxon>Bacillati</taxon>
        <taxon>Bacillota</taxon>
        <taxon>Bacilli</taxon>
        <taxon>Lactobacillales</taxon>
        <taxon>Enterococcaceae</taxon>
        <taxon>Melissococcus</taxon>
    </lineage>
</organism>
<proteinExistence type="predicted"/>
<evidence type="ECO:0000313" key="1">
    <source>
        <dbReference type="EMBL" id="BAK21066.1"/>
    </source>
</evidence>
<dbReference type="KEGG" id="mps:MPTP_0598"/>
<dbReference type="AlphaFoldDB" id="F3Y988"/>
<accession>F3Y988</accession>
<gene>
    <name evidence="1" type="ordered locus">MPTP_0598</name>
</gene>
<protein>
    <submittedName>
        <fullName evidence="1">Uncharacterized protein</fullName>
    </submittedName>
</protein>
<reference key="2">
    <citation type="submission" date="2011-04" db="EMBL/GenBank/DDBJ databases">
        <title>Whole genome sequence of Melissococcus plutonius ATCC 35311.</title>
        <authorList>
            <person name="Okumura K."/>
            <person name="Arai R."/>
            <person name="Osaki M."/>
            <person name="Okura M."/>
            <person name="Kirikae T."/>
            <person name="Takamatsu D."/>
            <person name="Akiyama T."/>
        </authorList>
    </citation>
    <scope>NUCLEOTIDE SEQUENCE</scope>
    <source>
        <strain>ATCC 35311</strain>
    </source>
</reference>
<dbReference type="Proteomes" id="UP000008456">
    <property type="component" value="Chromosome"/>
</dbReference>
<sequence length="43" mass="4662">MTTGIANKIGLTGSLSSVIIFIAEIYINGRKAAPQLEKVYHNE</sequence>
<evidence type="ECO:0000313" key="2">
    <source>
        <dbReference type="Proteomes" id="UP000008456"/>
    </source>
</evidence>
<reference evidence="1 2" key="1">
    <citation type="journal article" date="2011" name="J. Bacteriol.">
        <title>Complete genome sequence of Melissococcus plutonius ATCC 35311.</title>
        <authorList>
            <person name="Okumura K."/>
            <person name="Arai R."/>
            <person name="Okura M."/>
            <person name="Kirikae T."/>
            <person name="Takamatsu D."/>
            <person name="Osaki M."/>
            <person name="Miyoshi-Akiyama T."/>
        </authorList>
    </citation>
    <scope>NUCLEOTIDE SEQUENCE [LARGE SCALE GENOMIC DNA]</scope>
    <source>
        <strain evidence="2">ATCC 35311 / CIP 104052 / LMG 20360 / NCIMB 702443</strain>
    </source>
</reference>
<name>F3Y988_MELPT</name>
<keyword evidence="2" id="KW-1185">Reference proteome</keyword>
<dbReference type="EMBL" id="AP012200">
    <property type="protein sequence ID" value="BAK21066.1"/>
    <property type="molecule type" value="Genomic_DNA"/>
</dbReference>